<keyword evidence="5" id="KW-0804">Transcription</keyword>
<evidence type="ECO:0000313" key="10">
    <source>
        <dbReference type="Proteomes" id="UP001599542"/>
    </source>
</evidence>
<proteinExistence type="inferred from homology"/>
<feature type="DNA-binding region" description="OmpR/PhoB-type" evidence="6">
    <location>
        <begin position="1"/>
        <end position="96"/>
    </location>
</feature>
<evidence type="ECO:0000256" key="7">
    <source>
        <dbReference type="SAM" id="MobiDB-lite"/>
    </source>
</evidence>
<dbReference type="EMBL" id="JBHYPX010000032">
    <property type="protein sequence ID" value="MFE1353676.1"/>
    <property type="molecule type" value="Genomic_DNA"/>
</dbReference>
<comment type="caution">
    <text evidence="9">The sequence shown here is derived from an EMBL/GenBank/DDBJ whole genome shotgun (WGS) entry which is preliminary data.</text>
</comment>
<dbReference type="RefSeq" id="WP_380563850.1">
    <property type="nucleotide sequence ID" value="NZ_JBHYPX010000032.1"/>
</dbReference>
<reference evidence="9 10" key="1">
    <citation type="submission" date="2024-09" db="EMBL/GenBank/DDBJ databases">
        <title>The Natural Products Discovery Center: Release of the First 8490 Sequenced Strains for Exploring Actinobacteria Biosynthetic Diversity.</title>
        <authorList>
            <person name="Kalkreuter E."/>
            <person name="Kautsar S.A."/>
            <person name="Yang D."/>
            <person name="Bader C.D."/>
            <person name="Teijaro C.N."/>
            <person name="Fluegel L."/>
            <person name="Davis C.M."/>
            <person name="Simpson J.R."/>
            <person name="Lauterbach L."/>
            <person name="Steele A.D."/>
            <person name="Gui C."/>
            <person name="Meng S."/>
            <person name="Li G."/>
            <person name="Viehrig K."/>
            <person name="Ye F."/>
            <person name="Su P."/>
            <person name="Kiefer A.F."/>
            <person name="Nichols A."/>
            <person name="Cepeda A.J."/>
            <person name="Yan W."/>
            <person name="Fan B."/>
            <person name="Jiang Y."/>
            <person name="Adhikari A."/>
            <person name="Zheng C.-J."/>
            <person name="Schuster L."/>
            <person name="Cowan T.M."/>
            <person name="Smanski M.J."/>
            <person name="Chevrette M.G."/>
            <person name="De Carvalho L.P.S."/>
            <person name="Shen B."/>
        </authorList>
    </citation>
    <scope>NUCLEOTIDE SEQUENCE [LARGE SCALE GENOMIC DNA]</scope>
    <source>
        <strain evidence="9 10">NPDC058753</strain>
    </source>
</reference>
<dbReference type="PROSITE" id="PS51755">
    <property type="entry name" value="OMPR_PHOB"/>
    <property type="match status" value="1"/>
</dbReference>
<dbReference type="PANTHER" id="PTHR35807">
    <property type="entry name" value="TRANSCRIPTIONAL REGULATOR REDD-RELATED"/>
    <property type="match status" value="1"/>
</dbReference>
<dbReference type="InterPro" id="IPR011990">
    <property type="entry name" value="TPR-like_helical_dom_sf"/>
</dbReference>
<dbReference type="PANTHER" id="PTHR35807:SF1">
    <property type="entry name" value="TRANSCRIPTIONAL REGULATOR REDD"/>
    <property type="match status" value="1"/>
</dbReference>
<dbReference type="Proteomes" id="UP001599542">
    <property type="component" value="Unassembled WGS sequence"/>
</dbReference>
<protein>
    <submittedName>
        <fullName evidence="9">BTAD domain-containing putative transcriptional regulator</fullName>
    </submittedName>
</protein>
<evidence type="ECO:0000259" key="8">
    <source>
        <dbReference type="PROSITE" id="PS51755"/>
    </source>
</evidence>
<evidence type="ECO:0000313" key="9">
    <source>
        <dbReference type="EMBL" id="MFE1353676.1"/>
    </source>
</evidence>
<gene>
    <name evidence="9" type="ORF">ACFW6T_16985</name>
</gene>
<dbReference type="InterPro" id="IPR005158">
    <property type="entry name" value="BTAD"/>
</dbReference>
<evidence type="ECO:0000256" key="6">
    <source>
        <dbReference type="PROSITE-ProRule" id="PRU01091"/>
    </source>
</evidence>
<feature type="region of interest" description="Disordered" evidence="7">
    <location>
        <begin position="244"/>
        <end position="286"/>
    </location>
</feature>
<keyword evidence="3" id="KW-0805">Transcription regulation</keyword>
<keyword evidence="2" id="KW-0902">Two-component regulatory system</keyword>
<feature type="compositionally biased region" description="Gly residues" evidence="7">
    <location>
        <begin position="246"/>
        <end position="263"/>
    </location>
</feature>
<dbReference type="InterPro" id="IPR051677">
    <property type="entry name" value="AfsR-DnrI-RedD_regulator"/>
</dbReference>
<keyword evidence="4 6" id="KW-0238">DNA-binding</keyword>
<feature type="non-terminal residue" evidence="9">
    <location>
        <position position="286"/>
    </location>
</feature>
<feature type="domain" description="OmpR/PhoB-type" evidence="8">
    <location>
        <begin position="1"/>
        <end position="96"/>
    </location>
</feature>
<feature type="compositionally biased region" description="Low complexity" evidence="7">
    <location>
        <begin position="268"/>
        <end position="280"/>
    </location>
</feature>
<evidence type="ECO:0000256" key="1">
    <source>
        <dbReference type="ARBA" id="ARBA00005820"/>
    </source>
</evidence>
<dbReference type="SMART" id="SM01043">
    <property type="entry name" value="BTAD"/>
    <property type="match status" value="1"/>
</dbReference>
<dbReference type="InterPro" id="IPR001867">
    <property type="entry name" value="OmpR/PhoB-type_DNA-bd"/>
</dbReference>
<dbReference type="SUPFAM" id="SSF46894">
    <property type="entry name" value="C-terminal effector domain of the bipartite response regulators"/>
    <property type="match status" value="1"/>
</dbReference>
<dbReference type="Pfam" id="PF03704">
    <property type="entry name" value="BTAD"/>
    <property type="match status" value="1"/>
</dbReference>
<dbReference type="Gene3D" id="1.25.40.10">
    <property type="entry name" value="Tetratricopeptide repeat domain"/>
    <property type="match status" value="1"/>
</dbReference>
<comment type="similarity">
    <text evidence="1">Belongs to the AfsR/DnrI/RedD regulatory family.</text>
</comment>
<evidence type="ECO:0000256" key="3">
    <source>
        <dbReference type="ARBA" id="ARBA00023015"/>
    </source>
</evidence>
<keyword evidence="10" id="KW-1185">Reference proteome</keyword>
<dbReference type="Pfam" id="PF00486">
    <property type="entry name" value="Trans_reg_C"/>
    <property type="match status" value="1"/>
</dbReference>
<dbReference type="InterPro" id="IPR036388">
    <property type="entry name" value="WH-like_DNA-bd_sf"/>
</dbReference>
<sequence>MKFRLLGAVAADGADGALHLGPEKRRSLLALLLLRRNRAVSVAQLTEALWADEPPANARTVVQSHVSRLRALLAAAHADRHGVRLTTAGDAYALHLPEGLLDVEQFDALVAAARGERRSTEAVGTLERALGLWRGPALTGTVTSPPLEAWRQTLEENRLAAVEALADHLQRLGEPARAAELLRAETVAHPLRESLVSALMLALFRAGRQSDAIDWYHRTRDALADRLGVDPGRALSAAYERILRGEGSGGGGGGSGEGGGGSREVGTPARPAPGRAAPAPAAAPAP</sequence>
<dbReference type="SMART" id="SM00862">
    <property type="entry name" value="Trans_reg_C"/>
    <property type="match status" value="1"/>
</dbReference>
<evidence type="ECO:0000256" key="5">
    <source>
        <dbReference type="ARBA" id="ARBA00023163"/>
    </source>
</evidence>
<dbReference type="CDD" id="cd15831">
    <property type="entry name" value="BTAD"/>
    <property type="match status" value="1"/>
</dbReference>
<name>A0ABW6GLU3_9ACTN</name>
<evidence type="ECO:0000256" key="4">
    <source>
        <dbReference type="ARBA" id="ARBA00023125"/>
    </source>
</evidence>
<dbReference type="SUPFAM" id="SSF48452">
    <property type="entry name" value="TPR-like"/>
    <property type="match status" value="1"/>
</dbReference>
<dbReference type="Gene3D" id="1.10.10.10">
    <property type="entry name" value="Winged helix-like DNA-binding domain superfamily/Winged helix DNA-binding domain"/>
    <property type="match status" value="1"/>
</dbReference>
<evidence type="ECO:0000256" key="2">
    <source>
        <dbReference type="ARBA" id="ARBA00023012"/>
    </source>
</evidence>
<dbReference type="InterPro" id="IPR016032">
    <property type="entry name" value="Sig_transdc_resp-reg_C-effctor"/>
</dbReference>
<accession>A0ABW6GLU3</accession>
<organism evidence="9 10">
    <name type="scientific">Kitasatospora phosalacinea</name>
    <dbReference type="NCBI Taxonomy" id="2065"/>
    <lineage>
        <taxon>Bacteria</taxon>
        <taxon>Bacillati</taxon>
        <taxon>Actinomycetota</taxon>
        <taxon>Actinomycetes</taxon>
        <taxon>Kitasatosporales</taxon>
        <taxon>Streptomycetaceae</taxon>
        <taxon>Kitasatospora</taxon>
    </lineage>
</organism>